<keyword evidence="1" id="KW-0863">Zinc-finger</keyword>
<dbReference type="Proteomes" id="UP001225598">
    <property type="component" value="Chromosome"/>
</dbReference>
<keyword evidence="4" id="KW-1185">Reference proteome</keyword>
<sequence>MVRPQEDNVIYANFGAKKRVTNAAEVNVPPRPTGVTWSPGSMRVFNAAVRKTDQGRVTRGRQYAASGQVIDIQIRLGAAHGQVAGSQNQPFSVVMRLPYRSPDDLGEVTKLLAQTPNGITKARRGDISQDVLDVLLGDEGDDIWFSCDCPDPSNVCKHSVAVAEKLAAKIDADPTLLFQLRGIDLNSLERTVRVAAVSVSKANAEEGSEYFWTGRAMPDLPDPKVAPMLDDSDLDLLHAAMQSISFTNIDQLRAVADIEDLYDELTR</sequence>
<keyword evidence="1" id="KW-0862">Zinc</keyword>
<reference evidence="3 4" key="1">
    <citation type="submission" date="2023-05" db="EMBL/GenBank/DDBJ databases">
        <title>Corynebacterium suedekumii sp. nov. and Corynebacterium breve sp. nov. isolated from raw cow's milk.</title>
        <authorList>
            <person name="Baer M.K."/>
            <person name="Mehl L."/>
            <person name="Hellmuth R."/>
            <person name="Marke G."/>
            <person name="Lipski A."/>
        </authorList>
    </citation>
    <scope>NUCLEOTIDE SEQUENCE [LARGE SCALE GENOMIC DNA]</scope>
    <source>
        <strain evidence="3 4">R4</strain>
    </source>
</reference>
<dbReference type="PANTHER" id="PTHR38133">
    <property type="entry name" value="SLR1429 PROTEIN"/>
    <property type="match status" value="1"/>
</dbReference>
<proteinExistence type="predicted"/>
<evidence type="ECO:0000259" key="2">
    <source>
        <dbReference type="PROSITE" id="PS50966"/>
    </source>
</evidence>
<organism evidence="3 4">
    <name type="scientific">Corynebacterium breve</name>
    <dbReference type="NCBI Taxonomy" id="3049799"/>
    <lineage>
        <taxon>Bacteria</taxon>
        <taxon>Bacillati</taxon>
        <taxon>Actinomycetota</taxon>
        <taxon>Actinomycetes</taxon>
        <taxon>Mycobacteriales</taxon>
        <taxon>Corynebacteriaceae</taxon>
        <taxon>Corynebacterium</taxon>
    </lineage>
</organism>
<evidence type="ECO:0000313" key="4">
    <source>
        <dbReference type="Proteomes" id="UP001225598"/>
    </source>
</evidence>
<protein>
    <recommendedName>
        <fullName evidence="2">SWIM-type domain-containing protein</fullName>
    </recommendedName>
</protein>
<keyword evidence="1" id="KW-0479">Metal-binding</keyword>
<gene>
    <name evidence="3" type="ORF">QP027_04200</name>
</gene>
<dbReference type="InterPro" id="IPR007527">
    <property type="entry name" value="Znf_SWIM"/>
</dbReference>
<dbReference type="PROSITE" id="PS50966">
    <property type="entry name" value="ZF_SWIM"/>
    <property type="match status" value="1"/>
</dbReference>
<evidence type="ECO:0000256" key="1">
    <source>
        <dbReference type="PROSITE-ProRule" id="PRU00325"/>
    </source>
</evidence>
<dbReference type="EMBL" id="CP126969">
    <property type="protein sequence ID" value="WIM68602.1"/>
    <property type="molecule type" value="Genomic_DNA"/>
</dbReference>
<feature type="domain" description="SWIM-type" evidence="2">
    <location>
        <begin position="132"/>
        <end position="167"/>
    </location>
</feature>
<name>A0ABY8VHP3_9CORY</name>
<dbReference type="PANTHER" id="PTHR38133:SF1">
    <property type="entry name" value="SLR1429 PROTEIN"/>
    <property type="match status" value="1"/>
</dbReference>
<evidence type="ECO:0000313" key="3">
    <source>
        <dbReference type="EMBL" id="WIM68602.1"/>
    </source>
</evidence>
<accession>A0ABY8VHP3</accession>
<dbReference type="RefSeq" id="WP_284826242.1">
    <property type="nucleotide sequence ID" value="NZ_CP126969.1"/>
</dbReference>